<dbReference type="GeneID" id="24564167"/>
<protein>
    <submittedName>
        <fullName evidence="2">Uncharacterized protein</fullName>
    </submittedName>
</protein>
<feature type="compositionally biased region" description="Low complexity" evidence="1">
    <location>
        <begin position="365"/>
        <end position="381"/>
    </location>
</feature>
<name>A0A061D4H0_BABBI</name>
<gene>
    <name evidence="2" type="ORF">BBBOND_0207810</name>
</gene>
<accession>A0A061D4H0</accession>
<feature type="region of interest" description="Disordered" evidence="1">
    <location>
        <begin position="119"/>
        <end position="145"/>
    </location>
</feature>
<dbReference type="KEGG" id="bbig:BBBOND_0207810"/>
<sequence>MYPDGEIGGASGSRGQSADGEAEPSSAEQQKHEPSRYAAVLYRNVPGAAPDISQSNDGDALRLPAWQAGSSSSSTSGALLPWQDIYEPYGKFLNGTNYNACTPPLQSLPSGNVLTFAPSGSAASDGSQQSGSSGTQNANGISNVGVNPVNRVGDVTDAYGLFPPRLDRAVTVSELMKLTDAVNELTKRMPLPPTQELLSAIEPQLAMTLQLTYLKAYIQNQQLLIDIKNGILGGILNGCDFRNSMRLAVPTLDPPPPMEQQQFNTPYYGCSDGQGMAVDGMCDVAWAQPPAIEYPMGEGSPPSNPAPFPADGGDFNSSGTPQFPPFTEVFEALQQTQFLPPMIEAPPPPSGELLASTVLRTAQPTATASSATLAPESAPTPGATAGDGYETGGMEVAPPKNEIPPIPAEIRNMVKYDGQKHAFVAVYLGPLGARRRRLFSIRKFGVEGALKLATDFAVGSTSAAVASKERRLLEEVCEVALRANPASGSCLDHVEEARAIPETRGIVFSCGAQLWMVITYDAVSGERSIEAFSVQSLGFQGAYQAAVAALDERLKNGAMTSKLSGPIYFWLEGTVGKAVLCLMVTPRDLMRQSTCEQELYIGRFDVTKSGGFNSARKLAQKWRSELRNVLTQC</sequence>
<dbReference type="OrthoDB" id="360523at2759"/>
<dbReference type="AlphaFoldDB" id="A0A061D4H0"/>
<dbReference type="Proteomes" id="UP000033188">
    <property type="component" value="Chromosome 2"/>
</dbReference>
<organism evidence="2 3">
    <name type="scientific">Babesia bigemina</name>
    <dbReference type="NCBI Taxonomy" id="5866"/>
    <lineage>
        <taxon>Eukaryota</taxon>
        <taxon>Sar</taxon>
        <taxon>Alveolata</taxon>
        <taxon>Apicomplexa</taxon>
        <taxon>Aconoidasida</taxon>
        <taxon>Piroplasmida</taxon>
        <taxon>Babesiidae</taxon>
        <taxon>Babesia</taxon>
    </lineage>
</organism>
<evidence type="ECO:0000313" key="3">
    <source>
        <dbReference type="Proteomes" id="UP000033188"/>
    </source>
</evidence>
<evidence type="ECO:0000256" key="1">
    <source>
        <dbReference type="SAM" id="MobiDB-lite"/>
    </source>
</evidence>
<dbReference type="RefSeq" id="XP_012767812.1">
    <property type="nucleotide sequence ID" value="XM_012912358.1"/>
</dbReference>
<dbReference type="EMBL" id="LK391708">
    <property type="protein sequence ID" value="CDR95626.1"/>
    <property type="molecule type" value="Genomic_DNA"/>
</dbReference>
<dbReference type="VEuPathDB" id="PiroplasmaDB:BBBOND_0207810"/>
<feature type="compositionally biased region" description="Gly residues" evidence="1">
    <location>
        <begin position="1"/>
        <end position="12"/>
    </location>
</feature>
<feature type="region of interest" description="Disordered" evidence="1">
    <location>
        <begin position="1"/>
        <end position="42"/>
    </location>
</feature>
<dbReference type="OMA" id="YPQLTNY"/>
<evidence type="ECO:0000313" key="2">
    <source>
        <dbReference type="EMBL" id="CDR95626.1"/>
    </source>
</evidence>
<reference evidence="3" key="1">
    <citation type="submission" date="2014-06" db="EMBL/GenBank/DDBJ databases">
        <authorList>
            <person name="Aslett M."/>
            <person name="De Silva N."/>
        </authorList>
    </citation>
    <scope>NUCLEOTIDE SEQUENCE [LARGE SCALE GENOMIC DNA]</scope>
    <source>
        <strain evidence="3">Bond</strain>
    </source>
</reference>
<feature type="region of interest" description="Disordered" evidence="1">
    <location>
        <begin position="365"/>
        <end position="402"/>
    </location>
</feature>
<feature type="compositionally biased region" description="Low complexity" evidence="1">
    <location>
        <begin position="119"/>
        <end position="140"/>
    </location>
</feature>
<keyword evidence="3" id="KW-1185">Reference proteome</keyword>
<proteinExistence type="predicted"/>